<dbReference type="Proteomes" id="UP000003843">
    <property type="component" value="Unassembled WGS sequence"/>
</dbReference>
<accession>D0WDU7</accession>
<dbReference type="EMBL" id="ACEQ02000085">
    <property type="protein sequence ID" value="EEZ74247.1"/>
    <property type="molecule type" value="Genomic_DNA"/>
</dbReference>
<protein>
    <submittedName>
        <fullName evidence="1">Uncharacterized protein</fullName>
    </submittedName>
</protein>
<dbReference type="AlphaFoldDB" id="D0WDU7"/>
<organism evidence="1 2">
    <name type="scientific">Neisseria lactamica ATCC 23970</name>
    <dbReference type="NCBI Taxonomy" id="546265"/>
    <lineage>
        <taxon>Bacteria</taxon>
        <taxon>Pseudomonadati</taxon>
        <taxon>Pseudomonadota</taxon>
        <taxon>Betaproteobacteria</taxon>
        <taxon>Neisseriales</taxon>
        <taxon>Neisseriaceae</taxon>
        <taxon>Neisseria</taxon>
    </lineage>
</organism>
<reference evidence="1 2" key="1">
    <citation type="submission" date="2009-10" db="EMBL/GenBank/DDBJ databases">
        <authorList>
            <person name="Weinstock G."/>
            <person name="Sodergren E."/>
            <person name="Clifton S."/>
            <person name="Fulton L."/>
            <person name="Fulton B."/>
            <person name="Courtney L."/>
            <person name="Fronick C."/>
            <person name="Harrison M."/>
            <person name="Strong C."/>
            <person name="Farmer C."/>
            <person name="Delahaunty K."/>
            <person name="Markovic C."/>
            <person name="Hall O."/>
            <person name="Minx P."/>
            <person name="Tomlinson C."/>
            <person name="Mitreva M."/>
            <person name="Nelson J."/>
            <person name="Hou S."/>
            <person name="Wollam A."/>
            <person name="Pepin K.H."/>
            <person name="Johnson M."/>
            <person name="Bhonagiri V."/>
            <person name="Nash W.E."/>
            <person name="Warren W."/>
            <person name="Chinwalla A."/>
            <person name="Mardis E.R."/>
            <person name="Wilson R.K."/>
        </authorList>
    </citation>
    <scope>NUCLEOTIDE SEQUENCE [LARGE SCALE GENOMIC DNA]</scope>
    <source>
        <strain evidence="1 2">ATCC 23970</strain>
    </source>
</reference>
<proteinExistence type="predicted"/>
<evidence type="ECO:0000313" key="2">
    <source>
        <dbReference type="Proteomes" id="UP000003843"/>
    </source>
</evidence>
<name>D0WDU7_NEILA</name>
<feature type="non-terminal residue" evidence="1">
    <location>
        <position position="1"/>
    </location>
</feature>
<gene>
    <name evidence="1" type="ORF">NEILACOT_05735</name>
</gene>
<evidence type="ECO:0000313" key="1">
    <source>
        <dbReference type="EMBL" id="EEZ74247.1"/>
    </source>
</evidence>
<comment type="caution">
    <text evidence="1">The sequence shown here is derived from an EMBL/GenBank/DDBJ whole genome shotgun (WGS) entry which is preliminary data.</text>
</comment>
<sequence length="51" mass="5234">VSAALGFLYPPVNGFARILFKARHAAQAADDGEFALGGQGAMLRIAALSMA</sequence>